<feature type="domain" description="Integrase zinc-binding" evidence="1">
    <location>
        <begin position="1"/>
        <end position="43"/>
    </location>
</feature>
<organism evidence="2">
    <name type="scientific">Rhizophora mucronata</name>
    <name type="common">Asiatic mangrove</name>
    <dbReference type="NCBI Taxonomy" id="61149"/>
    <lineage>
        <taxon>Eukaryota</taxon>
        <taxon>Viridiplantae</taxon>
        <taxon>Streptophyta</taxon>
        <taxon>Embryophyta</taxon>
        <taxon>Tracheophyta</taxon>
        <taxon>Spermatophyta</taxon>
        <taxon>Magnoliopsida</taxon>
        <taxon>eudicotyledons</taxon>
        <taxon>Gunneridae</taxon>
        <taxon>Pentapetalae</taxon>
        <taxon>rosids</taxon>
        <taxon>fabids</taxon>
        <taxon>Malpighiales</taxon>
        <taxon>Rhizophoraceae</taxon>
        <taxon>Rhizophora</taxon>
    </lineage>
</organism>
<dbReference type="Gene3D" id="1.10.340.70">
    <property type="match status" value="1"/>
</dbReference>
<sequence length="44" mass="5299">MREFHGCGLGHFDKDKTFTIVGDHYLWPKVYKDVNYFDKRCPAY</sequence>
<dbReference type="InterPro" id="IPR041588">
    <property type="entry name" value="Integrase_H2C2"/>
</dbReference>
<proteinExistence type="predicted"/>
<protein>
    <recommendedName>
        <fullName evidence="1">Integrase zinc-binding domain-containing protein</fullName>
    </recommendedName>
</protein>
<dbReference type="Pfam" id="PF17921">
    <property type="entry name" value="Integrase_H2C2"/>
    <property type="match status" value="1"/>
</dbReference>
<dbReference type="EMBL" id="GGEC01067538">
    <property type="protein sequence ID" value="MBX48022.1"/>
    <property type="molecule type" value="Transcribed_RNA"/>
</dbReference>
<accession>A0A2P2P007</accession>
<evidence type="ECO:0000259" key="1">
    <source>
        <dbReference type="Pfam" id="PF17921"/>
    </source>
</evidence>
<evidence type="ECO:0000313" key="2">
    <source>
        <dbReference type="EMBL" id="MBX48022.1"/>
    </source>
</evidence>
<dbReference type="AlphaFoldDB" id="A0A2P2P007"/>
<name>A0A2P2P007_RHIMU</name>
<reference evidence="2" key="1">
    <citation type="submission" date="2018-02" db="EMBL/GenBank/DDBJ databases">
        <title>Rhizophora mucronata_Transcriptome.</title>
        <authorList>
            <person name="Meera S.P."/>
            <person name="Sreeshan A."/>
            <person name="Augustine A."/>
        </authorList>
    </citation>
    <scope>NUCLEOTIDE SEQUENCE</scope>
    <source>
        <tissue evidence="2">Leaf</tissue>
    </source>
</reference>